<reference evidence="3" key="1">
    <citation type="journal article" date="2019" name="Int. J. Syst. Evol. Microbiol.">
        <title>The Global Catalogue of Microorganisms (GCM) 10K type strain sequencing project: providing services to taxonomists for standard genome sequencing and annotation.</title>
        <authorList>
            <consortium name="The Broad Institute Genomics Platform"/>
            <consortium name="The Broad Institute Genome Sequencing Center for Infectious Disease"/>
            <person name="Wu L."/>
            <person name="Ma J."/>
        </authorList>
    </citation>
    <scope>NUCLEOTIDE SEQUENCE [LARGE SCALE GENOMIC DNA]</scope>
    <source>
        <strain evidence="3">JCM 18274</strain>
    </source>
</reference>
<evidence type="ECO:0000313" key="3">
    <source>
        <dbReference type="Proteomes" id="UP001500433"/>
    </source>
</evidence>
<feature type="transmembrane region" description="Helical" evidence="1">
    <location>
        <begin position="24"/>
        <end position="41"/>
    </location>
</feature>
<name>A0ABP9F0W4_9FLAO</name>
<organism evidence="2 3">
    <name type="scientific">Flaviramulus aquimarinus</name>
    <dbReference type="NCBI Taxonomy" id="1170456"/>
    <lineage>
        <taxon>Bacteria</taxon>
        <taxon>Pseudomonadati</taxon>
        <taxon>Bacteroidota</taxon>
        <taxon>Flavobacteriia</taxon>
        <taxon>Flavobacteriales</taxon>
        <taxon>Flavobacteriaceae</taxon>
        <taxon>Flaviramulus</taxon>
    </lineage>
</organism>
<dbReference type="EMBL" id="BAABJH010000001">
    <property type="protein sequence ID" value="GAA4891341.1"/>
    <property type="molecule type" value="Genomic_DNA"/>
</dbReference>
<sequence>MEKNKKIKDLKLVFSNLGIKRNTIVMYIGPSAFLFSVKGFFNTSINTSIKKVIINMI</sequence>
<evidence type="ECO:0000256" key="1">
    <source>
        <dbReference type="SAM" id="Phobius"/>
    </source>
</evidence>
<evidence type="ECO:0000313" key="2">
    <source>
        <dbReference type="EMBL" id="GAA4891341.1"/>
    </source>
</evidence>
<gene>
    <name evidence="2" type="ORF">GCM10023311_14620</name>
</gene>
<proteinExistence type="predicted"/>
<keyword evidence="1" id="KW-0812">Transmembrane</keyword>
<keyword evidence="1" id="KW-0472">Membrane</keyword>
<dbReference type="Proteomes" id="UP001500433">
    <property type="component" value="Unassembled WGS sequence"/>
</dbReference>
<keyword evidence="1" id="KW-1133">Transmembrane helix</keyword>
<protein>
    <submittedName>
        <fullName evidence="2">Uncharacterized protein</fullName>
    </submittedName>
</protein>
<accession>A0ABP9F0W4</accession>
<comment type="caution">
    <text evidence="2">The sequence shown here is derived from an EMBL/GenBank/DDBJ whole genome shotgun (WGS) entry which is preliminary data.</text>
</comment>
<keyword evidence="3" id="KW-1185">Reference proteome</keyword>